<dbReference type="EMBL" id="JAUYVI010000004">
    <property type="protein sequence ID" value="MDQ7248459.1"/>
    <property type="molecule type" value="Genomic_DNA"/>
</dbReference>
<evidence type="ECO:0000313" key="2">
    <source>
        <dbReference type="EMBL" id="MDQ7248459.1"/>
    </source>
</evidence>
<accession>A0ABU0YL59</accession>
<reference evidence="3" key="1">
    <citation type="submission" date="2023-08" db="EMBL/GenBank/DDBJ databases">
        <title>Rhodospirillaceae gen. nov., a novel taxon isolated from the Yangtze River Yuezi River estuary sludge.</title>
        <authorList>
            <person name="Ruan L."/>
        </authorList>
    </citation>
    <scope>NUCLEOTIDE SEQUENCE [LARGE SCALE GENOMIC DNA]</scope>
    <source>
        <strain evidence="3">R-7</strain>
    </source>
</reference>
<proteinExistence type="inferred from homology"/>
<dbReference type="SUPFAM" id="SSF52540">
    <property type="entry name" value="P-loop containing nucleoside triphosphate hydrolases"/>
    <property type="match status" value="1"/>
</dbReference>
<evidence type="ECO:0000256" key="1">
    <source>
        <dbReference type="ARBA" id="ARBA00009625"/>
    </source>
</evidence>
<keyword evidence="2" id="KW-0378">Hydrolase</keyword>
<evidence type="ECO:0000313" key="3">
    <source>
        <dbReference type="Proteomes" id="UP001230156"/>
    </source>
</evidence>
<dbReference type="EC" id="3.6.5.-" evidence="2"/>
<dbReference type="Gene3D" id="3.40.50.300">
    <property type="entry name" value="P-loop containing nucleotide triphosphate hydrolases"/>
    <property type="match status" value="1"/>
</dbReference>
<dbReference type="InterPro" id="IPR027417">
    <property type="entry name" value="P-loop_NTPase"/>
</dbReference>
<comment type="similarity">
    <text evidence="1">Belongs to the SIMIBI class G3E GTPase family. ArgK/MeaB subfamily.</text>
</comment>
<keyword evidence="3" id="KW-1185">Reference proteome</keyword>
<dbReference type="Pfam" id="PF03308">
    <property type="entry name" value="MeaB"/>
    <property type="match status" value="1"/>
</dbReference>
<protein>
    <submittedName>
        <fullName evidence="2">Methylmalonyl Co-A mutase-associated GTPase MeaB</fullName>
        <ecNumber evidence="2">3.6.5.-</ecNumber>
    </submittedName>
</protein>
<comment type="caution">
    <text evidence="2">The sequence shown here is derived from an EMBL/GenBank/DDBJ whole genome shotgun (WGS) entry which is preliminary data.</text>
</comment>
<dbReference type="CDD" id="cd03114">
    <property type="entry name" value="MMAA-like"/>
    <property type="match status" value="1"/>
</dbReference>
<sequence length="334" mass="35388">MTAPLSERVIAGDRRALARAITLVESSRADHRAEAEALLDALLPSTGKALRIGISGAPGVGKSTFIEAFGLYLIGQGKRPAVLAVDPSSRLSGGSILGDKTRMAELAKHKEAYIRPSPSGFGGDGLGFGGIARRSREALLICEAAGFDPILVETVGVGQSETAVSEMTDMFLLLLLPAAGDDLQGIKRGIMELADLVIVNKSDGALEAAAGRTAADYAHALRLMQARHRAWEPEVLRCSALSGQGIPEIAEKVEAFRKALAQSGELAAHRRAQAGLWFQRELSLSTLERLAEDPDLARLLVEQESRVAKGKASPAGAARQLVDRLLGHRNSAHK</sequence>
<dbReference type="InterPro" id="IPR005129">
    <property type="entry name" value="GTPase_ArgK"/>
</dbReference>
<gene>
    <name evidence="2" type="primary">meaB</name>
    <name evidence="2" type="ORF">Q8A70_12315</name>
</gene>
<name>A0ABU0YL59_9PROT</name>
<organism evidence="2 3">
    <name type="scientific">Dongia sedimenti</name>
    <dbReference type="NCBI Taxonomy" id="3064282"/>
    <lineage>
        <taxon>Bacteria</taxon>
        <taxon>Pseudomonadati</taxon>
        <taxon>Pseudomonadota</taxon>
        <taxon>Alphaproteobacteria</taxon>
        <taxon>Rhodospirillales</taxon>
        <taxon>Dongiaceae</taxon>
        <taxon>Dongia</taxon>
    </lineage>
</organism>
<dbReference type="Gene3D" id="1.20.5.170">
    <property type="match status" value="1"/>
</dbReference>
<dbReference type="PANTHER" id="PTHR23408:SF3">
    <property type="entry name" value="METHYLMALONIC ACIDURIA TYPE A PROTEIN, MITOCHONDRIAL"/>
    <property type="match status" value="1"/>
</dbReference>
<dbReference type="NCBIfam" id="TIGR00750">
    <property type="entry name" value="lao"/>
    <property type="match status" value="1"/>
</dbReference>
<dbReference type="NCBIfam" id="NF006958">
    <property type="entry name" value="PRK09435.1"/>
    <property type="match status" value="1"/>
</dbReference>
<dbReference type="PANTHER" id="PTHR23408">
    <property type="entry name" value="METHYLMALONYL-COA MUTASE"/>
    <property type="match status" value="1"/>
</dbReference>
<dbReference type="Gene3D" id="1.10.287.130">
    <property type="match status" value="1"/>
</dbReference>
<dbReference type="RefSeq" id="WP_379955940.1">
    <property type="nucleotide sequence ID" value="NZ_JAUYVI010000004.1"/>
</dbReference>
<dbReference type="Proteomes" id="UP001230156">
    <property type="component" value="Unassembled WGS sequence"/>
</dbReference>
<dbReference type="GO" id="GO:0016787">
    <property type="term" value="F:hydrolase activity"/>
    <property type="evidence" value="ECO:0007669"/>
    <property type="project" value="UniProtKB-KW"/>
</dbReference>